<accession>A0ABW5Q5D7</accession>
<organism evidence="1 2">
    <name type="scientific">Oceanobacillus kapialis</name>
    <dbReference type="NCBI Taxonomy" id="481353"/>
    <lineage>
        <taxon>Bacteria</taxon>
        <taxon>Bacillati</taxon>
        <taxon>Bacillota</taxon>
        <taxon>Bacilli</taxon>
        <taxon>Bacillales</taxon>
        <taxon>Bacillaceae</taxon>
        <taxon>Oceanobacillus</taxon>
    </lineage>
</organism>
<reference evidence="2" key="1">
    <citation type="journal article" date="2019" name="Int. J. Syst. Evol. Microbiol.">
        <title>The Global Catalogue of Microorganisms (GCM) 10K type strain sequencing project: providing services to taxonomists for standard genome sequencing and annotation.</title>
        <authorList>
            <consortium name="The Broad Institute Genomics Platform"/>
            <consortium name="The Broad Institute Genome Sequencing Center for Infectious Disease"/>
            <person name="Wu L."/>
            <person name="Ma J."/>
        </authorList>
    </citation>
    <scope>NUCLEOTIDE SEQUENCE [LARGE SCALE GENOMIC DNA]</scope>
    <source>
        <strain evidence="2">TISTR 1858</strain>
    </source>
</reference>
<protein>
    <submittedName>
        <fullName evidence="1">Uncharacterized protein</fullName>
    </submittedName>
</protein>
<name>A0ABW5Q5D7_9BACI</name>
<evidence type="ECO:0000313" key="2">
    <source>
        <dbReference type="Proteomes" id="UP001597451"/>
    </source>
</evidence>
<gene>
    <name evidence="1" type="ORF">ACFSUN_16945</name>
</gene>
<comment type="caution">
    <text evidence="1">The sequence shown here is derived from an EMBL/GenBank/DDBJ whole genome shotgun (WGS) entry which is preliminary data.</text>
</comment>
<dbReference type="Proteomes" id="UP001597451">
    <property type="component" value="Unassembled WGS sequence"/>
</dbReference>
<sequence>MGVSSWRKVTEKEKIETVTWLISDGRKDKRTGALSPVTRSTYAQYLFEKGAGFNERKTD</sequence>
<proteinExistence type="predicted"/>
<evidence type="ECO:0000313" key="1">
    <source>
        <dbReference type="EMBL" id="MFD2630467.1"/>
    </source>
</evidence>
<dbReference type="RefSeq" id="WP_379563749.1">
    <property type="nucleotide sequence ID" value="NZ_CP085256.1"/>
</dbReference>
<keyword evidence="2" id="KW-1185">Reference proteome</keyword>
<dbReference type="EMBL" id="JBHUMX010000042">
    <property type="protein sequence ID" value="MFD2630467.1"/>
    <property type="molecule type" value="Genomic_DNA"/>
</dbReference>